<feature type="domain" description="Cupin type-2" evidence="1">
    <location>
        <begin position="37"/>
        <end position="106"/>
    </location>
</feature>
<dbReference type="PANTHER" id="PTHR36440:SF1">
    <property type="entry name" value="PUTATIVE (AFU_ORTHOLOGUE AFUA_8G07350)-RELATED"/>
    <property type="match status" value="1"/>
</dbReference>
<dbReference type="EMBL" id="RSDW01000001">
    <property type="protein sequence ID" value="RSL19433.1"/>
    <property type="molecule type" value="Genomic_DNA"/>
</dbReference>
<dbReference type="SUPFAM" id="SSF51182">
    <property type="entry name" value="RmlC-like cupins"/>
    <property type="match status" value="1"/>
</dbReference>
<dbReference type="Gene3D" id="2.60.120.10">
    <property type="entry name" value="Jelly Rolls"/>
    <property type="match status" value="1"/>
</dbReference>
<sequence>MSLKGGVVDVEEIRLGGIGLRFLIDGPTSGSGVTMFEMTVAPGAGMPVPHHHVGFDETGYGVSGRLKFTLEGETLDVGAGDLVWIERGKVHGFMNPFDEPAVVLCTITPGVLGAEYFREIRGLLAGGGPPDPKAMGAVMLKHGLVPVKPA</sequence>
<dbReference type="OrthoDB" id="9791637at2"/>
<dbReference type="InterPro" id="IPR014710">
    <property type="entry name" value="RmlC-like_jellyroll"/>
</dbReference>
<evidence type="ECO:0000259" key="1">
    <source>
        <dbReference type="Pfam" id="PF07883"/>
    </source>
</evidence>
<gene>
    <name evidence="2" type="ORF">EDE15_5102</name>
</gene>
<accession>A0A428MRS1</accession>
<dbReference type="GO" id="GO:0051213">
    <property type="term" value="F:dioxygenase activity"/>
    <property type="evidence" value="ECO:0007669"/>
    <property type="project" value="UniProtKB-KW"/>
</dbReference>
<dbReference type="InterPro" id="IPR013096">
    <property type="entry name" value="Cupin_2"/>
</dbReference>
<organism evidence="2 3">
    <name type="scientific">Edaphobacter aggregans</name>
    <dbReference type="NCBI Taxonomy" id="570835"/>
    <lineage>
        <taxon>Bacteria</taxon>
        <taxon>Pseudomonadati</taxon>
        <taxon>Acidobacteriota</taxon>
        <taxon>Terriglobia</taxon>
        <taxon>Terriglobales</taxon>
        <taxon>Acidobacteriaceae</taxon>
        <taxon>Edaphobacter</taxon>
    </lineage>
</organism>
<protein>
    <submittedName>
        <fullName evidence="2">Quercetin dioxygenase-like cupin family protein</fullName>
    </submittedName>
</protein>
<dbReference type="PANTHER" id="PTHR36440">
    <property type="entry name" value="PUTATIVE (AFU_ORTHOLOGUE AFUA_8G07350)-RELATED"/>
    <property type="match status" value="1"/>
</dbReference>
<evidence type="ECO:0000313" key="2">
    <source>
        <dbReference type="EMBL" id="RSL19433.1"/>
    </source>
</evidence>
<dbReference type="InterPro" id="IPR011051">
    <property type="entry name" value="RmlC_Cupin_sf"/>
</dbReference>
<dbReference type="Pfam" id="PF07883">
    <property type="entry name" value="Cupin_2"/>
    <property type="match status" value="1"/>
</dbReference>
<keyword evidence="3" id="KW-1185">Reference proteome</keyword>
<proteinExistence type="predicted"/>
<dbReference type="AlphaFoldDB" id="A0A428MRS1"/>
<comment type="caution">
    <text evidence="2">The sequence shown here is derived from an EMBL/GenBank/DDBJ whole genome shotgun (WGS) entry which is preliminary data.</text>
</comment>
<keyword evidence="2" id="KW-0223">Dioxygenase</keyword>
<dbReference type="RefSeq" id="WP_125487656.1">
    <property type="nucleotide sequence ID" value="NZ_RSDW01000001.1"/>
</dbReference>
<evidence type="ECO:0000313" key="3">
    <source>
        <dbReference type="Proteomes" id="UP000269669"/>
    </source>
</evidence>
<reference evidence="2 3" key="1">
    <citation type="submission" date="2018-12" db="EMBL/GenBank/DDBJ databases">
        <title>Sequencing of bacterial isolates from soil warming experiment in Harvard Forest, Massachusetts, USA.</title>
        <authorList>
            <person name="Deangelis K."/>
        </authorList>
    </citation>
    <scope>NUCLEOTIDE SEQUENCE [LARGE SCALE GENOMIC DNA]</scope>
    <source>
        <strain evidence="2 3">EB153</strain>
    </source>
</reference>
<keyword evidence="2" id="KW-0560">Oxidoreductase</keyword>
<name>A0A428MRS1_9BACT</name>
<dbReference type="Proteomes" id="UP000269669">
    <property type="component" value="Unassembled WGS sequence"/>
</dbReference>
<dbReference type="InterPro" id="IPR053146">
    <property type="entry name" value="QDO-like"/>
</dbReference>